<feature type="compositionally biased region" description="Basic and acidic residues" evidence="14">
    <location>
        <begin position="111"/>
        <end position="122"/>
    </location>
</feature>
<keyword evidence="3 12" id="KW-0813">Transport</keyword>
<dbReference type="InterPro" id="IPR027027">
    <property type="entry name" value="GOSR2/Membrin/Bos1"/>
</dbReference>
<comment type="function">
    <text evidence="12">SNARE required for protein transport between the ER and the Golgi complex.</text>
</comment>
<dbReference type="AlphaFoldDB" id="B6K710"/>
<dbReference type="PANTHER" id="PTHR21230">
    <property type="entry name" value="VESICLE TRANSPORT V-SNARE PROTEIN VTI1-RELATED"/>
    <property type="match status" value="1"/>
</dbReference>
<protein>
    <recommendedName>
        <fullName evidence="11 12">Protein transport protein BOS1</fullName>
    </recommendedName>
</protein>
<keyword evidence="4 15" id="KW-0812">Transmembrane</keyword>
<dbReference type="GO" id="GO:0015031">
    <property type="term" value="P:protein transport"/>
    <property type="evidence" value="ECO:0007669"/>
    <property type="project" value="UniProtKB-KW"/>
</dbReference>
<keyword evidence="13" id="KW-0175">Coiled coil</keyword>
<evidence type="ECO:0000313" key="17">
    <source>
        <dbReference type="JaponicusDB" id="SJAG_04513"/>
    </source>
</evidence>
<keyword evidence="8" id="KW-0333">Golgi apparatus</keyword>
<reference evidence="16 18" key="1">
    <citation type="journal article" date="2011" name="Science">
        <title>Comparative functional genomics of the fission yeasts.</title>
        <authorList>
            <person name="Rhind N."/>
            <person name="Chen Z."/>
            <person name="Yassour M."/>
            <person name="Thompson D.A."/>
            <person name="Haas B.J."/>
            <person name="Habib N."/>
            <person name="Wapinski I."/>
            <person name="Roy S."/>
            <person name="Lin M.F."/>
            <person name="Heiman D.I."/>
            <person name="Young S.K."/>
            <person name="Furuya K."/>
            <person name="Guo Y."/>
            <person name="Pidoux A."/>
            <person name="Chen H.M."/>
            <person name="Robbertse B."/>
            <person name="Goldberg J.M."/>
            <person name="Aoki K."/>
            <person name="Bayne E.H."/>
            <person name="Berlin A.M."/>
            <person name="Desjardins C.A."/>
            <person name="Dobbs E."/>
            <person name="Dukaj L."/>
            <person name="Fan L."/>
            <person name="FitzGerald M.G."/>
            <person name="French C."/>
            <person name="Gujja S."/>
            <person name="Hansen K."/>
            <person name="Keifenheim D."/>
            <person name="Levin J.Z."/>
            <person name="Mosher R.A."/>
            <person name="Mueller C.A."/>
            <person name="Pfiffner J."/>
            <person name="Priest M."/>
            <person name="Russ C."/>
            <person name="Smialowska A."/>
            <person name="Swoboda P."/>
            <person name="Sykes S.M."/>
            <person name="Vaughn M."/>
            <person name="Vengrova S."/>
            <person name="Yoder R."/>
            <person name="Zeng Q."/>
            <person name="Allshire R."/>
            <person name="Baulcombe D."/>
            <person name="Birren B.W."/>
            <person name="Brown W."/>
            <person name="Ekwall K."/>
            <person name="Kellis M."/>
            <person name="Leatherwood J."/>
            <person name="Levin H."/>
            <person name="Margalit H."/>
            <person name="Martienssen R."/>
            <person name="Nieduszynski C.A."/>
            <person name="Spatafora J.W."/>
            <person name="Friedman N."/>
            <person name="Dalgaard J.Z."/>
            <person name="Baumann P."/>
            <person name="Niki H."/>
            <person name="Regev A."/>
            <person name="Nusbaum C."/>
        </authorList>
    </citation>
    <scope>NUCLEOTIDE SEQUENCE [LARGE SCALE GENOMIC DNA]</scope>
    <source>
        <strain evidence="18">yFS275 / FY16936</strain>
    </source>
</reference>
<evidence type="ECO:0000256" key="5">
    <source>
        <dbReference type="ARBA" id="ARBA00022892"/>
    </source>
</evidence>
<evidence type="ECO:0000313" key="16">
    <source>
        <dbReference type="EMBL" id="EEB09314.1"/>
    </source>
</evidence>
<dbReference type="GO" id="GO:0005789">
    <property type="term" value="C:endoplasmic reticulum membrane"/>
    <property type="evidence" value="ECO:0007669"/>
    <property type="project" value="UniProtKB-SubCell"/>
</dbReference>
<evidence type="ECO:0000313" key="18">
    <source>
        <dbReference type="Proteomes" id="UP000001744"/>
    </source>
</evidence>
<feature type="transmembrane region" description="Helical" evidence="15">
    <location>
        <begin position="217"/>
        <end position="237"/>
    </location>
</feature>
<evidence type="ECO:0000256" key="4">
    <source>
        <dbReference type="ARBA" id="ARBA00022692"/>
    </source>
</evidence>
<dbReference type="VEuPathDB" id="FungiDB:SJAG_04513"/>
<evidence type="ECO:0000256" key="8">
    <source>
        <dbReference type="ARBA" id="ARBA00023034"/>
    </source>
</evidence>
<dbReference type="HOGENOM" id="CLU_078260_1_0_1"/>
<dbReference type="OrthoDB" id="158360at2759"/>
<keyword evidence="6 12" id="KW-0653">Protein transport</keyword>
<evidence type="ECO:0000256" key="9">
    <source>
        <dbReference type="ARBA" id="ARBA00023136"/>
    </source>
</evidence>
<keyword evidence="18" id="KW-1185">Reference proteome</keyword>
<gene>
    <name evidence="17" type="primary">bos1</name>
    <name evidence="16" type="ORF">SJAG_04513</name>
</gene>
<evidence type="ECO:0000256" key="6">
    <source>
        <dbReference type="ARBA" id="ARBA00022927"/>
    </source>
</evidence>
<dbReference type="GO" id="GO:0000139">
    <property type="term" value="C:Golgi membrane"/>
    <property type="evidence" value="ECO:0007669"/>
    <property type="project" value="UniProtKB-SubCell"/>
</dbReference>
<dbReference type="Pfam" id="PF12352">
    <property type="entry name" value="V-SNARE_C"/>
    <property type="match status" value="1"/>
</dbReference>
<accession>B6K710</accession>
<sequence>MSNTLYNHCLKLINSISKDLDGLETGIAEDSSAIALAGRQGQLTASLLSLSRSLDDYESMAKRELDAAKKTKALARVKDFRTKLSQLRERFAEMKTQLEDVAHSRNRKELLSRRGFSHEKSENPYASSSAAAYATESNTASSMTRQQGLLHEDSFLNRAESQIDEYLERGRLVLGDLVEQGTMLKSTKRKILDAANTLGITRKTIAFINRRSRQDKILFVLGAIVTFTCFYLIVRWLR</sequence>
<evidence type="ECO:0000256" key="13">
    <source>
        <dbReference type="SAM" id="Coils"/>
    </source>
</evidence>
<name>B6K710_SCHJY</name>
<keyword evidence="7 15" id="KW-1133">Transmembrane helix</keyword>
<evidence type="ECO:0000256" key="12">
    <source>
        <dbReference type="PIRNR" id="PIRNR028865"/>
    </source>
</evidence>
<dbReference type="GeneID" id="7051870"/>
<keyword evidence="5" id="KW-0931">ER-Golgi transport</keyword>
<evidence type="ECO:0000256" key="3">
    <source>
        <dbReference type="ARBA" id="ARBA00022448"/>
    </source>
</evidence>
<evidence type="ECO:0000256" key="14">
    <source>
        <dbReference type="SAM" id="MobiDB-lite"/>
    </source>
</evidence>
<dbReference type="OMA" id="FCWLVIH"/>
<dbReference type="GO" id="GO:0005484">
    <property type="term" value="F:SNAP receptor activity"/>
    <property type="evidence" value="ECO:0007669"/>
    <property type="project" value="InterPro"/>
</dbReference>
<dbReference type="CDD" id="cd15863">
    <property type="entry name" value="SNARE_GS27"/>
    <property type="match status" value="1"/>
</dbReference>
<proteinExistence type="inferred from homology"/>
<feature type="compositionally biased region" description="Low complexity" evidence="14">
    <location>
        <begin position="123"/>
        <end position="133"/>
    </location>
</feature>
<dbReference type="STRING" id="402676.B6K710"/>
<evidence type="ECO:0000256" key="10">
    <source>
        <dbReference type="ARBA" id="ARBA00037983"/>
    </source>
</evidence>
<evidence type="ECO:0000256" key="7">
    <source>
        <dbReference type="ARBA" id="ARBA00022989"/>
    </source>
</evidence>
<dbReference type="Proteomes" id="UP000001744">
    <property type="component" value="Unassembled WGS sequence"/>
</dbReference>
<evidence type="ECO:0000256" key="15">
    <source>
        <dbReference type="SAM" id="Phobius"/>
    </source>
</evidence>
<dbReference type="GO" id="GO:0016192">
    <property type="term" value="P:vesicle-mediated transport"/>
    <property type="evidence" value="ECO:0007669"/>
    <property type="project" value="UniProtKB-KW"/>
</dbReference>
<dbReference type="EMBL" id="KE651168">
    <property type="protein sequence ID" value="EEB09314.1"/>
    <property type="molecule type" value="Genomic_DNA"/>
</dbReference>
<keyword evidence="9 12" id="KW-0472">Membrane</keyword>
<organism evidence="16 18">
    <name type="scientific">Schizosaccharomyces japonicus (strain yFS275 / FY16936)</name>
    <name type="common">Fission yeast</name>
    <dbReference type="NCBI Taxonomy" id="402676"/>
    <lineage>
        <taxon>Eukaryota</taxon>
        <taxon>Fungi</taxon>
        <taxon>Dikarya</taxon>
        <taxon>Ascomycota</taxon>
        <taxon>Taphrinomycotina</taxon>
        <taxon>Schizosaccharomycetes</taxon>
        <taxon>Schizosaccharomycetales</taxon>
        <taxon>Schizosaccharomycetaceae</taxon>
        <taxon>Schizosaccharomyces</taxon>
    </lineage>
</organism>
<feature type="coiled-coil region" evidence="13">
    <location>
        <begin position="70"/>
        <end position="104"/>
    </location>
</feature>
<dbReference type="JaponicusDB" id="SJAG_04513">
    <property type="gene designation" value="bos1"/>
</dbReference>
<comment type="subcellular location">
    <subcellularLocation>
        <location evidence="1">Endoplasmic reticulum membrane</location>
        <topology evidence="1">Single-pass type IV membrane protein</topology>
    </subcellularLocation>
    <subcellularLocation>
        <location evidence="2">Golgi apparatus membrane</location>
        <topology evidence="2">Single-pass type IV membrane protein</topology>
    </subcellularLocation>
</comment>
<dbReference type="RefSeq" id="XP_002175607.1">
    <property type="nucleotide sequence ID" value="XM_002175571.1"/>
</dbReference>
<evidence type="ECO:0000256" key="1">
    <source>
        <dbReference type="ARBA" id="ARBA00004163"/>
    </source>
</evidence>
<evidence type="ECO:0000256" key="2">
    <source>
        <dbReference type="ARBA" id="ARBA00004409"/>
    </source>
</evidence>
<dbReference type="PIRSF" id="PIRSF028865">
    <property type="entry name" value="Membrin-2"/>
    <property type="match status" value="1"/>
</dbReference>
<feature type="region of interest" description="Disordered" evidence="14">
    <location>
        <begin position="111"/>
        <end position="133"/>
    </location>
</feature>
<comment type="similarity">
    <text evidence="10 12">Belongs to the BOS1 family.</text>
</comment>
<dbReference type="PANTHER" id="PTHR21230:SF1">
    <property type="entry name" value="GOLGI SNAP RECEPTOR COMPLEX MEMBER 2"/>
    <property type="match status" value="1"/>
</dbReference>
<evidence type="ECO:0000256" key="11">
    <source>
        <dbReference type="ARBA" id="ARBA00040957"/>
    </source>
</evidence>
<dbReference type="eggNOG" id="KOG3251">
    <property type="taxonomic scope" value="Eukaryota"/>
</dbReference>